<protein>
    <recommendedName>
        <fullName evidence="1">N-end aminoacyl transferase N-terminal domain-containing protein</fullName>
    </recommendedName>
</protein>
<accession>A0A6A6EIW3</accession>
<dbReference type="PANTHER" id="PTHR21367">
    <property type="entry name" value="ARGININE-TRNA-PROTEIN TRANSFERASE 1"/>
    <property type="match status" value="1"/>
</dbReference>
<dbReference type="AlphaFoldDB" id="A0A6A6EIW3"/>
<dbReference type="InterPro" id="IPR030700">
    <property type="entry name" value="N-end_Aminoacyl_Trfase"/>
</dbReference>
<proteinExistence type="predicted"/>
<keyword evidence="3" id="KW-1185">Reference proteome</keyword>
<dbReference type="EMBL" id="ML994618">
    <property type="protein sequence ID" value="KAF2190852.1"/>
    <property type="molecule type" value="Genomic_DNA"/>
</dbReference>
<dbReference type="GO" id="GO:0004057">
    <property type="term" value="F:arginyl-tRNA--protein transferase activity"/>
    <property type="evidence" value="ECO:0007669"/>
    <property type="project" value="InterPro"/>
</dbReference>
<evidence type="ECO:0000313" key="3">
    <source>
        <dbReference type="Proteomes" id="UP000800200"/>
    </source>
</evidence>
<dbReference type="InterPro" id="IPR007471">
    <property type="entry name" value="N-end_Aminoacyl_Trfase_N"/>
</dbReference>
<evidence type="ECO:0000259" key="1">
    <source>
        <dbReference type="Pfam" id="PF04376"/>
    </source>
</evidence>
<organism evidence="2 3">
    <name type="scientific">Zopfia rhizophila CBS 207.26</name>
    <dbReference type="NCBI Taxonomy" id="1314779"/>
    <lineage>
        <taxon>Eukaryota</taxon>
        <taxon>Fungi</taxon>
        <taxon>Dikarya</taxon>
        <taxon>Ascomycota</taxon>
        <taxon>Pezizomycotina</taxon>
        <taxon>Dothideomycetes</taxon>
        <taxon>Dothideomycetes incertae sedis</taxon>
        <taxon>Zopfiaceae</taxon>
        <taxon>Zopfia</taxon>
    </lineage>
</organism>
<reference evidence="2" key="1">
    <citation type="journal article" date="2020" name="Stud. Mycol.">
        <title>101 Dothideomycetes genomes: a test case for predicting lifestyles and emergence of pathogens.</title>
        <authorList>
            <person name="Haridas S."/>
            <person name="Albert R."/>
            <person name="Binder M."/>
            <person name="Bloem J."/>
            <person name="Labutti K."/>
            <person name="Salamov A."/>
            <person name="Andreopoulos B."/>
            <person name="Baker S."/>
            <person name="Barry K."/>
            <person name="Bills G."/>
            <person name="Bluhm B."/>
            <person name="Cannon C."/>
            <person name="Castanera R."/>
            <person name="Culley D."/>
            <person name="Daum C."/>
            <person name="Ezra D."/>
            <person name="Gonzalez J."/>
            <person name="Henrissat B."/>
            <person name="Kuo A."/>
            <person name="Liang C."/>
            <person name="Lipzen A."/>
            <person name="Lutzoni F."/>
            <person name="Magnuson J."/>
            <person name="Mondo S."/>
            <person name="Nolan M."/>
            <person name="Ohm R."/>
            <person name="Pangilinan J."/>
            <person name="Park H.-J."/>
            <person name="Ramirez L."/>
            <person name="Alfaro M."/>
            <person name="Sun H."/>
            <person name="Tritt A."/>
            <person name="Yoshinaga Y."/>
            <person name="Zwiers L.-H."/>
            <person name="Turgeon B."/>
            <person name="Goodwin S."/>
            <person name="Spatafora J."/>
            <person name="Crous P."/>
            <person name="Grigoriev I."/>
        </authorList>
    </citation>
    <scope>NUCLEOTIDE SEQUENCE</scope>
    <source>
        <strain evidence="2">CBS 207.26</strain>
    </source>
</reference>
<dbReference type="OrthoDB" id="3754642at2759"/>
<dbReference type="Pfam" id="PF04376">
    <property type="entry name" value="ATE_N"/>
    <property type="match status" value="1"/>
</dbReference>
<dbReference type="GO" id="GO:0005737">
    <property type="term" value="C:cytoplasm"/>
    <property type="evidence" value="ECO:0007669"/>
    <property type="project" value="TreeGrafter"/>
</dbReference>
<feature type="domain" description="N-end aminoacyl transferase N-terminal" evidence="1">
    <location>
        <begin position="14"/>
        <end position="91"/>
    </location>
</feature>
<gene>
    <name evidence="2" type="ORF">K469DRAFT_393928</name>
</gene>
<dbReference type="Proteomes" id="UP000800200">
    <property type="component" value="Unassembled WGS sequence"/>
</dbReference>
<evidence type="ECO:0000313" key="2">
    <source>
        <dbReference type="EMBL" id="KAF2190852.1"/>
    </source>
</evidence>
<dbReference type="PANTHER" id="PTHR21367:SF1">
    <property type="entry name" value="ARGINYL-TRNA--PROTEIN TRANSFERASE 1"/>
    <property type="match status" value="1"/>
</dbReference>
<name>A0A6A6EIW3_9PEZI</name>
<sequence length="94" mass="10806">MQSFVMPVGYSAESCGYCKDASSGRQTPNSRSCYYFSSKSLTVEVYQALVDRGWRRSGTVFYKPDVLRHCCPHYTIRLPVTSFTPLKDQRQKHL</sequence>